<dbReference type="InterPro" id="IPR036388">
    <property type="entry name" value="WH-like_DNA-bd_sf"/>
</dbReference>
<dbReference type="EMBL" id="BMJC01000001">
    <property type="protein sequence ID" value="GGA84240.1"/>
    <property type="molecule type" value="Genomic_DNA"/>
</dbReference>
<dbReference type="InterPro" id="IPR005149">
    <property type="entry name" value="Tscrpt_reg_PadR_N"/>
</dbReference>
<sequence length="123" mass="14265">MHLNFMYIHLMVYSTELLKGTLKTIVLKLLADNRRMYGYEITQKVKEITQDRIQITEGALYPTLHALEADKLVKTEVEYIGKRVRKYYSLSPAGKAKTKEKVNELASFIQTMTLLLDLQPKPM</sequence>
<dbReference type="AlphaFoldDB" id="A0A8J2U7K3"/>
<comment type="caution">
    <text evidence="2">The sequence shown here is derived from an EMBL/GenBank/DDBJ whole genome shotgun (WGS) entry which is preliminary data.</text>
</comment>
<keyword evidence="3" id="KW-1185">Reference proteome</keyword>
<reference evidence="2" key="2">
    <citation type="submission" date="2020-09" db="EMBL/GenBank/DDBJ databases">
        <authorList>
            <person name="Sun Q."/>
            <person name="Zhou Y."/>
        </authorList>
    </citation>
    <scope>NUCLEOTIDE SEQUENCE</scope>
    <source>
        <strain evidence="2">CGMCC 1.15448</strain>
    </source>
</reference>
<evidence type="ECO:0000259" key="1">
    <source>
        <dbReference type="Pfam" id="PF03551"/>
    </source>
</evidence>
<evidence type="ECO:0000313" key="2">
    <source>
        <dbReference type="EMBL" id="GGA84240.1"/>
    </source>
</evidence>
<feature type="domain" description="Transcription regulator PadR N-terminal" evidence="1">
    <location>
        <begin position="26"/>
        <end position="99"/>
    </location>
</feature>
<dbReference type="PANTHER" id="PTHR43252:SF7">
    <property type="entry name" value="TRANSCRIPTIONAL REGULATOR YQJI"/>
    <property type="match status" value="1"/>
</dbReference>
<accession>A0A8J2U7K3</accession>
<dbReference type="Proteomes" id="UP000607559">
    <property type="component" value="Unassembled WGS sequence"/>
</dbReference>
<proteinExistence type="predicted"/>
<organism evidence="2 3">
    <name type="scientific">Puia dinghuensis</name>
    <dbReference type="NCBI Taxonomy" id="1792502"/>
    <lineage>
        <taxon>Bacteria</taxon>
        <taxon>Pseudomonadati</taxon>
        <taxon>Bacteroidota</taxon>
        <taxon>Chitinophagia</taxon>
        <taxon>Chitinophagales</taxon>
        <taxon>Chitinophagaceae</taxon>
        <taxon>Puia</taxon>
    </lineage>
</organism>
<dbReference type="Gene3D" id="1.10.10.10">
    <property type="entry name" value="Winged helix-like DNA-binding domain superfamily/Winged helix DNA-binding domain"/>
    <property type="match status" value="1"/>
</dbReference>
<dbReference type="Pfam" id="PF03551">
    <property type="entry name" value="PadR"/>
    <property type="match status" value="1"/>
</dbReference>
<name>A0A8J2U7K3_9BACT</name>
<protein>
    <submittedName>
        <fullName evidence="2">PadR family transcriptional regulator</fullName>
    </submittedName>
</protein>
<reference evidence="2" key="1">
    <citation type="journal article" date="2014" name="Int. J. Syst. Evol. Microbiol.">
        <title>Complete genome sequence of Corynebacterium casei LMG S-19264T (=DSM 44701T), isolated from a smear-ripened cheese.</title>
        <authorList>
            <consortium name="US DOE Joint Genome Institute (JGI-PGF)"/>
            <person name="Walter F."/>
            <person name="Albersmeier A."/>
            <person name="Kalinowski J."/>
            <person name="Ruckert C."/>
        </authorList>
    </citation>
    <scope>NUCLEOTIDE SEQUENCE</scope>
    <source>
        <strain evidence="2">CGMCC 1.15448</strain>
    </source>
</reference>
<dbReference type="InterPro" id="IPR036390">
    <property type="entry name" value="WH_DNA-bd_sf"/>
</dbReference>
<gene>
    <name evidence="2" type="ORF">GCM10011511_04240</name>
</gene>
<dbReference type="SUPFAM" id="SSF46785">
    <property type="entry name" value="Winged helix' DNA-binding domain"/>
    <property type="match status" value="1"/>
</dbReference>
<evidence type="ECO:0000313" key="3">
    <source>
        <dbReference type="Proteomes" id="UP000607559"/>
    </source>
</evidence>
<dbReference type="PANTHER" id="PTHR43252">
    <property type="entry name" value="TRANSCRIPTIONAL REGULATOR YQJI"/>
    <property type="match status" value="1"/>
</dbReference>